<evidence type="ECO:0000256" key="1">
    <source>
        <dbReference type="ARBA" id="ARBA00004141"/>
    </source>
</evidence>
<keyword evidence="10" id="KW-1185">Reference proteome</keyword>
<keyword evidence="6 7" id="KW-0472">Membrane</keyword>
<dbReference type="GO" id="GO:0016020">
    <property type="term" value="C:membrane"/>
    <property type="evidence" value="ECO:0007669"/>
    <property type="project" value="UniProtKB-SubCell"/>
</dbReference>
<evidence type="ECO:0000256" key="6">
    <source>
        <dbReference type="ARBA" id="ARBA00023136"/>
    </source>
</evidence>
<evidence type="ECO:0000256" key="4">
    <source>
        <dbReference type="ARBA" id="ARBA00022692"/>
    </source>
</evidence>
<comment type="caution">
    <text evidence="9">The sequence shown here is derived from an EMBL/GenBank/DDBJ whole genome shotgun (WGS) entry which is preliminary data.</text>
</comment>
<dbReference type="NCBIfam" id="TIGR03025">
    <property type="entry name" value="EPS_sugtrans"/>
    <property type="match status" value="1"/>
</dbReference>
<dbReference type="InterPro" id="IPR017475">
    <property type="entry name" value="EPS_sugar_tfrase"/>
</dbReference>
<feature type="transmembrane region" description="Helical" evidence="7">
    <location>
        <begin position="12"/>
        <end position="31"/>
    </location>
</feature>
<dbReference type="OrthoDB" id="9808602at2"/>
<dbReference type="RefSeq" id="WP_109763715.1">
    <property type="nucleotide sequence ID" value="NZ_QGGU01000007.1"/>
</dbReference>
<dbReference type="GO" id="GO:0016780">
    <property type="term" value="F:phosphotransferase activity, for other substituted phosphate groups"/>
    <property type="evidence" value="ECO:0007669"/>
    <property type="project" value="TreeGrafter"/>
</dbReference>
<dbReference type="NCBIfam" id="TIGR03013">
    <property type="entry name" value="EpsB_2"/>
    <property type="match status" value="1"/>
</dbReference>
<protein>
    <submittedName>
        <fullName evidence="9">Sugar transferase (PEP-CTERM system associated)/exopolysaccharide biosynthesis polyprenyl glycosylphosphotransferase</fullName>
    </submittedName>
</protein>
<feature type="domain" description="Bacterial sugar transferase" evidence="8">
    <location>
        <begin position="274"/>
        <end position="458"/>
    </location>
</feature>
<dbReference type="AlphaFoldDB" id="A0A316FN49"/>
<organism evidence="9 10">
    <name type="scientific">Pleionea mediterranea</name>
    <dbReference type="NCBI Taxonomy" id="523701"/>
    <lineage>
        <taxon>Bacteria</taxon>
        <taxon>Pseudomonadati</taxon>
        <taxon>Pseudomonadota</taxon>
        <taxon>Gammaproteobacteria</taxon>
        <taxon>Oceanospirillales</taxon>
        <taxon>Pleioneaceae</taxon>
        <taxon>Pleionea</taxon>
    </lineage>
</organism>
<keyword evidence="5 7" id="KW-1133">Transmembrane helix</keyword>
<evidence type="ECO:0000313" key="10">
    <source>
        <dbReference type="Proteomes" id="UP000245790"/>
    </source>
</evidence>
<evidence type="ECO:0000259" key="8">
    <source>
        <dbReference type="Pfam" id="PF02397"/>
    </source>
</evidence>
<dbReference type="Gene3D" id="3.40.50.720">
    <property type="entry name" value="NAD(P)-binding Rossmann-like Domain"/>
    <property type="match status" value="1"/>
</dbReference>
<keyword evidence="4 7" id="KW-0812">Transmembrane</keyword>
<dbReference type="EMBL" id="QGGU01000007">
    <property type="protein sequence ID" value="PWK49929.1"/>
    <property type="molecule type" value="Genomic_DNA"/>
</dbReference>
<dbReference type="Pfam" id="PF02397">
    <property type="entry name" value="Bac_transf"/>
    <property type="match status" value="1"/>
</dbReference>
<dbReference type="PANTHER" id="PTHR30576">
    <property type="entry name" value="COLANIC BIOSYNTHESIS UDP-GLUCOSE LIPID CARRIER TRANSFERASE"/>
    <property type="match status" value="1"/>
</dbReference>
<comment type="similarity">
    <text evidence="2">Belongs to the bacterial sugar transferase family.</text>
</comment>
<accession>A0A316FN49</accession>
<dbReference type="InterPro" id="IPR003362">
    <property type="entry name" value="Bact_transf"/>
</dbReference>
<gene>
    <name evidence="9" type="ORF">C8D97_10791</name>
</gene>
<evidence type="ECO:0000313" key="9">
    <source>
        <dbReference type="EMBL" id="PWK49929.1"/>
    </source>
</evidence>
<feature type="transmembrane region" description="Helical" evidence="7">
    <location>
        <begin position="108"/>
        <end position="131"/>
    </location>
</feature>
<sequence>MVRLFGHYIPRALFLLLALEFVVLFLSVHLASEIRLPDLNTHPELFKQFNFKAAIFSLIHIVVMIAVGLYRRNHRGSFTLIISRLFWSVCIAFGAMSILFYIFPNIFIGRGVFALSLVFGFFFLVTTRYVFSVIADKELFRSRILILGTGDRAKQLLRLKRKSDWHGLKLVGFVHLKGDVDKVDDDSLVIRSEDTLAKMIERYGIDELVIAVDDTRKNYPVNDIIELKLSGLRITDVTEFFERQTGRMEIDTLSPNQVIFFEGFHTDYLREALKRLFDILVSVIFLICSIPICIVLYILIKRESGWKDPVIYNQIRTGQNGVPFTVYKFRSMVIDAEKNGPQFAAKNDARVTRVGEIMRKTRLDEIPQMWNVLKGDMSFVGPRPERPEFVADLNKKIPYYNMRHRVKPGITGWAQICYPYGDNDEDAKQKLQFDLYYIKNFSLFLDLTILLQTIQVIVWQKGSR</sequence>
<reference evidence="9 10" key="1">
    <citation type="submission" date="2018-05" db="EMBL/GenBank/DDBJ databases">
        <title>Genomic Encyclopedia of Type Strains, Phase IV (KMG-IV): sequencing the most valuable type-strain genomes for metagenomic binning, comparative biology and taxonomic classification.</title>
        <authorList>
            <person name="Goeker M."/>
        </authorList>
    </citation>
    <scope>NUCLEOTIDE SEQUENCE [LARGE SCALE GENOMIC DNA]</scope>
    <source>
        <strain evidence="9 10">DSM 25350</strain>
    </source>
</reference>
<dbReference type="PANTHER" id="PTHR30576:SF0">
    <property type="entry name" value="UNDECAPRENYL-PHOSPHATE N-ACETYLGALACTOSAMINYL 1-PHOSPHATE TRANSFERASE-RELATED"/>
    <property type="match status" value="1"/>
</dbReference>
<comment type="subcellular location">
    <subcellularLocation>
        <location evidence="1">Membrane</location>
        <topology evidence="1">Multi-pass membrane protein</topology>
    </subcellularLocation>
</comment>
<evidence type="ECO:0000256" key="3">
    <source>
        <dbReference type="ARBA" id="ARBA00022679"/>
    </source>
</evidence>
<evidence type="ECO:0000256" key="7">
    <source>
        <dbReference type="SAM" id="Phobius"/>
    </source>
</evidence>
<feature type="transmembrane region" description="Helical" evidence="7">
    <location>
        <begin position="279"/>
        <end position="300"/>
    </location>
</feature>
<dbReference type="Pfam" id="PF13727">
    <property type="entry name" value="CoA_binding_3"/>
    <property type="match status" value="1"/>
</dbReference>
<feature type="transmembrane region" description="Helical" evidence="7">
    <location>
        <begin position="51"/>
        <end position="70"/>
    </location>
</feature>
<evidence type="ECO:0000256" key="5">
    <source>
        <dbReference type="ARBA" id="ARBA00022989"/>
    </source>
</evidence>
<keyword evidence="3 9" id="KW-0808">Transferase</keyword>
<feature type="transmembrane region" description="Helical" evidence="7">
    <location>
        <begin position="82"/>
        <end position="102"/>
    </location>
</feature>
<proteinExistence type="inferred from homology"/>
<dbReference type="Proteomes" id="UP000245790">
    <property type="component" value="Unassembled WGS sequence"/>
</dbReference>
<evidence type="ECO:0000256" key="2">
    <source>
        <dbReference type="ARBA" id="ARBA00006464"/>
    </source>
</evidence>
<name>A0A316FN49_9GAMM</name>
<dbReference type="InterPro" id="IPR017464">
    <property type="entry name" value="Sugar_tfrase_EpsB_2"/>
</dbReference>